<evidence type="ECO:0000313" key="1">
    <source>
        <dbReference type="EMBL" id="KAF6427229.1"/>
    </source>
</evidence>
<dbReference type="AlphaFoldDB" id="A0A7J8DW45"/>
<proteinExistence type="predicted"/>
<dbReference type="Pfam" id="PF15379">
    <property type="entry name" value="DUF4606"/>
    <property type="match status" value="1"/>
</dbReference>
<organism evidence="1 2">
    <name type="scientific">Rousettus aegyptiacus</name>
    <name type="common">Egyptian fruit bat</name>
    <name type="synonym">Pteropus aegyptiacus</name>
    <dbReference type="NCBI Taxonomy" id="9407"/>
    <lineage>
        <taxon>Eukaryota</taxon>
        <taxon>Metazoa</taxon>
        <taxon>Chordata</taxon>
        <taxon>Craniata</taxon>
        <taxon>Vertebrata</taxon>
        <taxon>Euteleostomi</taxon>
        <taxon>Mammalia</taxon>
        <taxon>Eutheria</taxon>
        <taxon>Laurasiatheria</taxon>
        <taxon>Chiroptera</taxon>
        <taxon>Yinpterochiroptera</taxon>
        <taxon>Pteropodoidea</taxon>
        <taxon>Pteropodidae</taxon>
        <taxon>Rousettinae</taxon>
        <taxon>Rousettus</taxon>
    </lineage>
</organism>
<dbReference type="PANTHER" id="PTHR35256">
    <property type="entry name" value="CHROMOSOME 8 OPEN READING FRAME 48"/>
    <property type="match status" value="1"/>
</dbReference>
<evidence type="ECO:0000313" key="2">
    <source>
        <dbReference type="Proteomes" id="UP000593571"/>
    </source>
</evidence>
<dbReference type="Proteomes" id="UP000593571">
    <property type="component" value="Unassembled WGS sequence"/>
</dbReference>
<keyword evidence="2" id="KW-1185">Reference proteome</keyword>
<comment type="caution">
    <text evidence="1">The sequence shown here is derived from an EMBL/GenBank/DDBJ whole genome shotgun (WGS) entry which is preliminary data.</text>
</comment>
<dbReference type="PANTHER" id="PTHR35256:SF1">
    <property type="entry name" value="EXPRESSED SEQUENCE AI429214"/>
    <property type="match status" value="1"/>
</dbReference>
<dbReference type="InterPro" id="IPR027932">
    <property type="entry name" value="DUF4606"/>
</dbReference>
<gene>
    <name evidence="1" type="ORF">HJG63_001926</name>
</gene>
<accession>A0A7J8DW45</accession>
<name>A0A7J8DW45_ROUAE</name>
<dbReference type="EMBL" id="JACASE010000011">
    <property type="protein sequence ID" value="KAF6427229.1"/>
    <property type="molecule type" value="Genomic_DNA"/>
</dbReference>
<protein>
    <submittedName>
        <fullName evidence="1">Uncharacterized protein</fullName>
    </submittedName>
</protein>
<sequence length="288" mass="33477">MQCDGHLPKSWGFRGTKGIGPNGPMVDLCNETFTSFTDEVQSYASFSSFGGLQPWSHDSGSELESRKLSTRLEYQDKQSELSEKKFSWKWINYLKGKITNSGGYQPHTKLQTEITPFSDEELHALQSFCTVKINLIHHRANFKEKKSSRHKKLQLRWETETSEIDALNCTVPDELLNRIYFKNMRTIPKQVTTAKQHISSRCHDCNRKRAELAQSAFLKQKKTLLESFLLKAKIDERLHTKDFLTFIGEAHQGLPRLSDDPRIIWKRLKEKSQIRYSGFERSDTEQKM</sequence>
<reference evidence="1 2" key="1">
    <citation type="journal article" date="2020" name="Nature">
        <title>Six reference-quality genomes reveal evolution of bat adaptations.</title>
        <authorList>
            <person name="Jebb D."/>
            <person name="Huang Z."/>
            <person name="Pippel M."/>
            <person name="Hughes G.M."/>
            <person name="Lavrichenko K."/>
            <person name="Devanna P."/>
            <person name="Winkler S."/>
            <person name="Jermiin L.S."/>
            <person name="Skirmuntt E.C."/>
            <person name="Katzourakis A."/>
            <person name="Burkitt-Gray L."/>
            <person name="Ray D.A."/>
            <person name="Sullivan K.A.M."/>
            <person name="Roscito J.G."/>
            <person name="Kirilenko B.M."/>
            <person name="Davalos L.M."/>
            <person name="Corthals A.P."/>
            <person name="Power M.L."/>
            <person name="Jones G."/>
            <person name="Ransome R.D."/>
            <person name="Dechmann D.K.N."/>
            <person name="Locatelli A.G."/>
            <person name="Puechmaille S.J."/>
            <person name="Fedrigo O."/>
            <person name="Jarvis E.D."/>
            <person name="Hiller M."/>
            <person name="Vernes S.C."/>
            <person name="Myers E.W."/>
            <person name="Teeling E.C."/>
        </authorList>
    </citation>
    <scope>NUCLEOTIDE SEQUENCE [LARGE SCALE GENOMIC DNA]</scope>
    <source>
        <strain evidence="1">MRouAeg1</strain>
        <tissue evidence="1">Muscle</tissue>
    </source>
</reference>